<dbReference type="InterPro" id="IPR036868">
    <property type="entry name" value="TusA-like_sf"/>
</dbReference>
<dbReference type="RefSeq" id="WP_136559343.1">
    <property type="nucleotide sequence ID" value="NZ_STGT01000004.1"/>
</dbReference>
<gene>
    <name evidence="2" type="ORF">E9677_17515</name>
</gene>
<dbReference type="SUPFAM" id="SSF64307">
    <property type="entry name" value="SirA-like"/>
    <property type="match status" value="1"/>
</dbReference>
<accession>A0ABY2QRR6</accession>
<evidence type="ECO:0000259" key="1">
    <source>
        <dbReference type="Pfam" id="PF10006"/>
    </source>
</evidence>
<keyword evidence="3" id="KW-1185">Reference proteome</keyword>
<reference evidence="2 3" key="1">
    <citation type="submission" date="2019-04" db="EMBL/GenBank/DDBJ databases">
        <title>Genome sequence of strain 7209-2.</title>
        <authorList>
            <person name="Gao J."/>
            <person name="Sun J."/>
        </authorList>
    </citation>
    <scope>NUCLEOTIDE SEQUENCE [LARGE SCALE GENOMIC DNA]</scope>
    <source>
        <strain evidence="2 3">7209-2</strain>
    </source>
</reference>
<name>A0ABY2QRR6_9HYPH</name>
<sequence length="174" mass="19278">MSTTANFKELDVRPILRDGGEPFPAIMHAVQALKPGEGLRLLATFRPMPLLSVMARRGYSAELKELDGGEWEVLFIPAPDISAEVLHSIGAEEAAAWPDPLWRTDLTEQQPPAPMEKVLSLIELMEPGEVLFAVFSEESRFLGAELEKRGHQWVGNLDASKRAYRMLIRVGGEG</sequence>
<evidence type="ECO:0000313" key="2">
    <source>
        <dbReference type="EMBL" id="THV12550.1"/>
    </source>
</evidence>
<organism evidence="2 3">
    <name type="scientific">Rhizobium rhizophilum</name>
    <dbReference type="NCBI Taxonomy" id="1850373"/>
    <lineage>
        <taxon>Bacteria</taxon>
        <taxon>Pseudomonadati</taxon>
        <taxon>Pseudomonadota</taxon>
        <taxon>Alphaproteobacteria</taxon>
        <taxon>Hyphomicrobiales</taxon>
        <taxon>Rhizobiaceae</taxon>
        <taxon>Rhizobium/Agrobacterium group</taxon>
        <taxon>Rhizobium</taxon>
    </lineage>
</organism>
<proteinExistence type="predicted"/>
<comment type="caution">
    <text evidence="2">The sequence shown here is derived from an EMBL/GenBank/DDBJ whole genome shotgun (WGS) entry which is preliminary data.</text>
</comment>
<feature type="domain" description="DUF2249" evidence="1">
    <location>
        <begin position="9"/>
        <end position="75"/>
    </location>
</feature>
<dbReference type="InterPro" id="IPR018720">
    <property type="entry name" value="DUF2249"/>
</dbReference>
<dbReference type="EMBL" id="STGT01000004">
    <property type="protein sequence ID" value="THV12550.1"/>
    <property type="molecule type" value="Genomic_DNA"/>
</dbReference>
<protein>
    <submittedName>
        <fullName evidence="2">DUF2249 domain-containing protein</fullName>
    </submittedName>
</protein>
<dbReference type="Pfam" id="PF10006">
    <property type="entry name" value="DUF2249"/>
    <property type="match status" value="1"/>
</dbReference>
<dbReference type="Proteomes" id="UP000309667">
    <property type="component" value="Unassembled WGS sequence"/>
</dbReference>
<evidence type="ECO:0000313" key="3">
    <source>
        <dbReference type="Proteomes" id="UP000309667"/>
    </source>
</evidence>